<proteinExistence type="predicted"/>
<dbReference type="InterPro" id="IPR000504">
    <property type="entry name" value="RRM_dom"/>
</dbReference>
<evidence type="ECO:0000256" key="1">
    <source>
        <dbReference type="PROSITE-ProRule" id="PRU00176"/>
    </source>
</evidence>
<gene>
    <name evidence="3" type="ORF">PCOR1329_LOCUS48196</name>
</gene>
<evidence type="ECO:0000259" key="2">
    <source>
        <dbReference type="PROSITE" id="PS50102"/>
    </source>
</evidence>
<dbReference type="PROSITE" id="PS50102">
    <property type="entry name" value="RRM"/>
    <property type="match status" value="1"/>
</dbReference>
<dbReference type="EMBL" id="CAUYUJ010015818">
    <property type="protein sequence ID" value="CAK0858465.1"/>
    <property type="molecule type" value="Genomic_DNA"/>
</dbReference>
<organism evidence="3 4">
    <name type="scientific">Prorocentrum cordatum</name>
    <dbReference type="NCBI Taxonomy" id="2364126"/>
    <lineage>
        <taxon>Eukaryota</taxon>
        <taxon>Sar</taxon>
        <taxon>Alveolata</taxon>
        <taxon>Dinophyceae</taxon>
        <taxon>Prorocentrales</taxon>
        <taxon>Prorocentraceae</taxon>
        <taxon>Prorocentrum</taxon>
    </lineage>
</organism>
<reference evidence="3" key="1">
    <citation type="submission" date="2023-10" db="EMBL/GenBank/DDBJ databases">
        <authorList>
            <person name="Chen Y."/>
            <person name="Shah S."/>
            <person name="Dougan E. K."/>
            <person name="Thang M."/>
            <person name="Chan C."/>
        </authorList>
    </citation>
    <scope>NUCLEOTIDE SEQUENCE [LARGE SCALE GENOMIC DNA]</scope>
</reference>
<accession>A0ABN9UHN5</accession>
<comment type="caution">
    <text evidence="3">The sequence shown here is derived from an EMBL/GenBank/DDBJ whole genome shotgun (WGS) entry which is preliminary data.</text>
</comment>
<dbReference type="Gene3D" id="3.30.70.330">
    <property type="match status" value="1"/>
</dbReference>
<keyword evidence="4" id="KW-1185">Reference proteome</keyword>
<protein>
    <recommendedName>
        <fullName evidence="2">RRM domain-containing protein</fullName>
    </recommendedName>
</protein>
<keyword evidence="1" id="KW-0694">RNA-binding</keyword>
<sequence>MAAAQAERTLFLGNLPRSLNRDEVMRWLTSSGYGDSYDFLYVPRCLKTNRNKGYMFINFMQEETARQFTAQFDSVATGHGCAQFTVSLSEHQGIEACLATLRKSSSRRIKNPQATAYVRHKPHPESSTAFSDNRTAYHAPGAQPLGVLRPLAPGLADAALLGRAGHCRFEGASVKGPGGQKIIPSCRRHPRILIRCVRRPPPGGDARTETSYSMYASWRVFSGRTALEPTRHKK</sequence>
<dbReference type="InterPro" id="IPR035979">
    <property type="entry name" value="RBD_domain_sf"/>
</dbReference>
<evidence type="ECO:0000313" key="3">
    <source>
        <dbReference type="EMBL" id="CAK0858465.1"/>
    </source>
</evidence>
<dbReference type="Pfam" id="PF00076">
    <property type="entry name" value="RRM_1"/>
    <property type="match status" value="1"/>
</dbReference>
<feature type="domain" description="RRM" evidence="2">
    <location>
        <begin position="8"/>
        <end position="91"/>
    </location>
</feature>
<evidence type="ECO:0000313" key="4">
    <source>
        <dbReference type="Proteomes" id="UP001189429"/>
    </source>
</evidence>
<dbReference type="InterPro" id="IPR012677">
    <property type="entry name" value="Nucleotide-bd_a/b_plait_sf"/>
</dbReference>
<name>A0ABN9UHN5_9DINO</name>
<dbReference type="Proteomes" id="UP001189429">
    <property type="component" value="Unassembled WGS sequence"/>
</dbReference>
<dbReference type="SUPFAM" id="SSF54928">
    <property type="entry name" value="RNA-binding domain, RBD"/>
    <property type="match status" value="1"/>
</dbReference>